<dbReference type="Proteomes" id="UP000199533">
    <property type="component" value="Unassembled WGS sequence"/>
</dbReference>
<evidence type="ECO:0000313" key="1">
    <source>
        <dbReference type="EMBL" id="SFL31997.1"/>
    </source>
</evidence>
<dbReference type="AlphaFoldDB" id="A0A1I4GRL1"/>
<reference evidence="2" key="1">
    <citation type="submission" date="2016-10" db="EMBL/GenBank/DDBJ databases">
        <authorList>
            <person name="Varghese N."/>
            <person name="Submissions S."/>
        </authorList>
    </citation>
    <scope>NUCLEOTIDE SEQUENCE [LARGE SCALE GENOMIC DNA]</scope>
    <source>
        <strain evidence="2">Nm69</strain>
    </source>
</reference>
<sequence>MLRLSVNNTVASMIVTPLNSDSDNVGAYLDGGRRRNEFVNRHRHRHRHHDDGVCNYLYEYYRRGR</sequence>
<evidence type="ECO:0000313" key="2">
    <source>
        <dbReference type="Proteomes" id="UP000199533"/>
    </source>
</evidence>
<organism evidence="1 2">
    <name type="scientific">Nitrosomonas aestuarii</name>
    <dbReference type="NCBI Taxonomy" id="52441"/>
    <lineage>
        <taxon>Bacteria</taxon>
        <taxon>Pseudomonadati</taxon>
        <taxon>Pseudomonadota</taxon>
        <taxon>Betaproteobacteria</taxon>
        <taxon>Nitrosomonadales</taxon>
        <taxon>Nitrosomonadaceae</taxon>
        <taxon>Nitrosomonas</taxon>
    </lineage>
</organism>
<accession>A0A1I4GRL1</accession>
<proteinExistence type="predicted"/>
<dbReference type="EMBL" id="FOSP01000060">
    <property type="protein sequence ID" value="SFL31997.1"/>
    <property type="molecule type" value="Genomic_DNA"/>
</dbReference>
<protein>
    <submittedName>
        <fullName evidence="1">Uncharacterized protein</fullName>
    </submittedName>
</protein>
<gene>
    <name evidence="1" type="ORF">SAMN05216302_106013</name>
</gene>
<keyword evidence="2" id="KW-1185">Reference proteome</keyword>
<name>A0A1I4GRL1_9PROT</name>